<dbReference type="PROSITE" id="PS50888">
    <property type="entry name" value="BHLH"/>
    <property type="match status" value="1"/>
</dbReference>
<keyword evidence="3 8" id="KW-0238">DNA-binding</keyword>
<keyword evidence="2" id="KW-0805">Transcription regulation</keyword>
<dbReference type="GO" id="GO:0005634">
    <property type="term" value="C:nucleus"/>
    <property type="evidence" value="ECO:0007669"/>
    <property type="project" value="UniProtKB-SubCell"/>
</dbReference>
<evidence type="ECO:0000256" key="3">
    <source>
        <dbReference type="ARBA" id="ARBA00023125"/>
    </source>
</evidence>
<feature type="region of interest" description="Disordered" evidence="6">
    <location>
        <begin position="335"/>
        <end position="373"/>
    </location>
</feature>
<protein>
    <submittedName>
        <fullName evidence="8">Helix-loop-helix DNA-binding domain-containing protein</fullName>
    </submittedName>
</protein>
<dbReference type="GO" id="GO:0000981">
    <property type="term" value="F:DNA-binding transcription factor activity, RNA polymerase II-specific"/>
    <property type="evidence" value="ECO:0007669"/>
    <property type="project" value="TreeGrafter"/>
</dbReference>
<keyword evidence="4" id="KW-0804">Transcription</keyword>
<comment type="caution">
    <text evidence="8">The sequence shown here is derived from an EMBL/GenBank/DDBJ whole genome shotgun (WGS) entry which is preliminary data.</text>
</comment>
<dbReference type="OrthoDB" id="690068at2759"/>
<evidence type="ECO:0000256" key="2">
    <source>
        <dbReference type="ARBA" id="ARBA00023015"/>
    </source>
</evidence>
<evidence type="ECO:0000256" key="1">
    <source>
        <dbReference type="ARBA" id="ARBA00004123"/>
    </source>
</evidence>
<comment type="subcellular location">
    <subcellularLocation>
        <location evidence="1">Nucleus</location>
    </subcellularLocation>
</comment>
<reference evidence="8 9" key="1">
    <citation type="submission" date="2018-06" db="EMBL/GenBank/DDBJ databases">
        <title>Comparative genomics reveals the genomic features of Rhizophagus irregularis, R. cerebriforme, R. diaphanum and Gigaspora rosea, and their symbiotic lifestyle signature.</title>
        <authorList>
            <person name="Morin E."/>
            <person name="San Clemente H."/>
            <person name="Chen E.C.H."/>
            <person name="De La Providencia I."/>
            <person name="Hainaut M."/>
            <person name="Kuo A."/>
            <person name="Kohler A."/>
            <person name="Murat C."/>
            <person name="Tang N."/>
            <person name="Roy S."/>
            <person name="Loubradou J."/>
            <person name="Henrissat B."/>
            <person name="Grigoriev I.V."/>
            <person name="Corradi N."/>
            <person name="Roux C."/>
            <person name="Martin F.M."/>
        </authorList>
    </citation>
    <scope>NUCLEOTIDE SEQUENCE [LARGE SCALE GENOMIC DNA]</scope>
    <source>
        <strain evidence="8 9">DAOM 194757</strain>
    </source>
</reference>
<dbReference type="GO" id="GO:0000978">
    <property type="term" value="F:RNA polymerase II cis-regulatory region sequence-specific DNA binding"/>
    <property type="evidence" value="ECO:0007669"/>
    <property type="project" value="TreeGrafter"/>
</dbReference>
<dbReference type="CDD" id="cd11387">
    <property type="entry name" value="bHLHzip_USF_MITF"/>
    <property type="match status" value="1"/>
</dbReference>
<keyword evidence="5" id="KW-0539">Nucleus</keyword>
<dbReference type="PANTHER" id="PTHR45776">
    <property type="entry name" value="MIP04163P"/>
    <property type="match status" value="1"/>
</dbReference>
<dbReference type="Proteomes" id="UP000266673">
    <property type="component" value="Unassembled WGS sequence"/>
</dbReference>
<feature type="domain" description="BHLH" evidence="7">
    <location>
        <begin position="257"/>
        <end position="311"/>
    </location>
</feature>
<name>A0A397VYG9_9GLOM</name>
<feature type="compositionally biased region" description="Low complexity" evidence="6">
    <location>
        <begin position="360"/>
        <end position="373"/>
    </location>
</feature>
<evidence type="ECO:0000313" key="8">
    <source>
        <dbReference type="EMBL" id="RIB24056.1"/>
    </source>
</evidence>
<dbReference type="Pfam" id="PF00010">
    <property type="entry name" value="HLH"/>
    <property type="match status" value="1"/>
</dbReference>
<dbReference type="AlphaFoldDB" id="A0A397VYG9"/>
<dbReference type="Gene3D" id="4.10.280.10">
    <property type="entry name" value="Helix-loop-helix DNA-binding domain"/>
    <property type="match status" value="1"/>
</dbReference>
<proteinExistence type="predicted"/>
<feature type="compositionally biased region" description="Polar residues" evidence="6">
    <location>
        <begin position="339"/>
        <end position="359"/>
    </location>
</feature>
<evidence type="ECO:0000256" key="5">
    <source>
        <dbReference type="ARBA" id="ARBA00023242"/>
    </source>
</evidence>
<dbReference type="InterPro" id="IPR036638">
    <property type="entry name" value="HLH_DNA-bd_sf"/>
</dbReference>
<dbReference type="SMART" id="SM00353">
    <property type="entry name" value="HLH"/>
    <property type="match status" value="1"/>
</dbReference>
<organism evidence="8 9">
    <name type="scientific">Gigaspora rosea</name>
    <dbReference type="NCBI Taxonomy" id="44941"/>
    <lineage>
        <taxon>Eukaryota</taxon>
        <taxon>Fungi</taxon>
        <taxon>Fungi incertae sedis</taxon>
        <taxon>Mucoromycota</taxon>
        <taxon>Glomeromycotina</taxon>
        <taxon>Glomeromycetes</taxon>
        <taxon>Diversisporales</taxon>
        <taxon>Gigasporaceae</taxon>
        <taxon>Gigaspora</taxon>
    </lineage>
</organism>
<dbReference type="GO" id="GO:0046983">
    <property type="term" value="F:protein dimerization activity"/>
    <property type="evidence" value="ECO:0007669"/>
    <property type="project" value="InterPro"/>
</dbReference>
<dbReference type="SUPFAM" id="SSF47459">
    <property type="entry name" value="HLH, helix-loop-helix DNA-binding domain"/>
    <property type="match status" value="1"/>
</dbReference>
<dbReference type="PANTHER" id="PTHR45776:SF2">
    <property type="entry name" value="MIP04163P"/>
    <property type="match status" value="1"/>
</dbReference>
<evidence type="ECO:0000313" key="9">
    <source>
        <dbReference type="Proteomes" id="UP000266673"/>
    </source>
</evidence>
<dbReference type="EMBL" id="QKWP01000232">
    <property type="protein sequence ID" value="RIB24056.1"/>
    <property type="molecule type" value="Genomic_DNA"/>
</dbReference>
<keyword evidence="9" id="KW-1185">Reference proteome</keyword>
<evidence type="ECO:0000256" key="4">
    <source>
        <dbReference type="ARBA" id="ARBA00023163"/>
    </source>
</evidence>
<dbReference type="InterPro" id="IPR011598">
    <property type="entry name" value="bHLH_dom"/>
</dbReference>
<accession>A0A397VYG9</accession>
<sequence length="373" mass="41413">MAYNNSGVYMQNPQQHSALTHPTQFHMEEKQRRAMEIIGGNAGSSGTPNNSFNGNTINPNILNAATAPYTYIGHVKQESGSMDVQQEVDFDPQASIYSPTNMSPSPVSVGSPINRNFNNNGGFDDIMCHSYKPQSHIETCLQQFGESPGNASSLCSQSHEIEIHDQGDLSMSAPNVNVFNQNIFRQQHPNNFAPQSLPVQISGMNSELPYPQGTLQYYDIDTTGGVGVRVFQPQFMDPDESAENAQKHAILQEKRRRRRESHNAVERRRRDNINEKIQEISTLIPDIFIDSSNKPNKGVILRKAVEYIKHLQQLVGEQRAHNMVLENRVRDMKSGIPIENNSDMNASSQSSGLGDSPQTSSLGSNNNNNNISS</sequence>
<evidence type="ECO:0000259" key="7">
    <source>
        <dbReference type="PROSITE" id="PS50888"/>
    </source>
</evidence>
<gene>
    <name evidence="8" type="ORF">C2G38_2070982</name>
</gene>
<evidence type="ECO:0000256" key="6">
    <source>
        <dbReference type="SAM" id="MobiDB-lite"/>
    </source>
</evidence>
<dbReference type="STRING" id="44941.A0A397VYG9"/>